<dbReference type="SMART" id="SM00387">
    <property type="entry name" value="HATPase_c"/>
    <property type="match status" value="1"/>
</dbReference>
<dbReference type="InterPro" id="IPR036097">
    <property type="entry name" value="HisK_dim/P_sf"/>
</dbReference>
<dbReference type="InterPro" id="IPR011006">
    <property type="entry name" value="CheY-like_superfamily"/>
</dbReference>
<dbReference type="NCBIfam" id="TIGR00229">
    <property type="entry name" value="sensory_box"/>
    <property type="match status" value="1"/>
</dbReference>
<dbReference type="PROSITE" id="PS50113">
    <property type="entry name" value="PAC"/>
    <property type="match status" value="1"/>
</dbReference>
<keyword evidence="3 4" id="KW-0597">Phosphoprotein</keyword>
<feature type="domain" description="Histidine kinase" evidence="5">
    <location>
        <begin position="143"/>
        <end position="366"/>
    </location>
</feature>
<dbReference type="Gene3D" id="1.10.287.130">
    <property type="match status" value="1"/>
</dbReference>
<feature type="domain" description="PAS" evidence="7">
    <location>
        <begin position="1"/>
        <end position="56"/>
    </location>
</feature>
<comment type="caution">
    <text evidence="9">The sequence shown here is derived from an EMBL/GenBank/DDBJ whole genome shotgun (WGS) entry which is preliminary data.</text>
</comment>
<comment type="catalytic activity">
    <reaction evidence="1">
        <text>ATP + protein L-histidine = ADP + protein N-phospho-L-histidine.</text>
        <dbReference type="EC" id="2.7.13.3"/>
    </reaction>
</comment>
<dbReference type="Proteomes" id="UP001302274">
    <property type="component" value="Unassembled WGS sequence"/>
</dbReference>
<dbReference type="Gene3D" id="3.40.50.2300">
    <property type="match status" value="1"/>
</dbReference>
<dbReference type="InterPro" id="IPR001789">
    <property type="entry name" value="Sig_transdc_resp-reg_receiver"/>
</dbReference>
<dbReference type="Gene3D" id="3.30.565.10">
    <property type="entry name" value="Histidine kinase-like ATPase, C-terminal domain"/>
    <property type="match status" value="1"/>
</dbReference>
<dbReference type="SMART" id="SM00448">
    <property type="entry name" value="REC"/>
    <property type="match status" value="1"/>
</dbReference>
<evidence type="ECO:0000259" key="6">
    <source>
        <dbReference type="PROSITE" id="PS50110"/>
    </source>
</evidence>
<dbReference type="EMBL" id="JAYGJQ010000001">
    <property type="protein sequence ID" value="MEA9356114.1"/>
    <property type="molecule type" value="Genomic_DNA"/>
</dbReference>
<dbReference type="SUPFAM" id="SSF55785">
    <property type="entry name" value="PYP-like sensor domain (PAS domain)"/>
    <property type="match status" value="1"/>
</dbReference>
<evidence type="ECO:0000259" key="5">
    <source>
        <dbReference type="PROSITE" id="PS50109"/>
    </source>
</evidence>
<dbReference type="InterPro" id="IPR035965">
    <property type="entry name" value="PAS-like_dom_sf"/>
</dbReference>
<proteinExistence type="predicted"/>
<dbReference type="PROSITE" id="PS50110">
    <property type="entry name" value="RESPONSE_REGULATORY"/>
    <property type="match status" value="1"/>
</dbReference>
<evidence type="ECO:0000259" key="7">
    <source>
        <dbReference type="PROSITE" id="PS50112"/>
    </source>
</evidence>
<dbReference type="SUPFAM" id="SSF55874">
    <property type="entry name" value="ATPase domain of HSP90 chaperone/DNA topoisomerase II/histidine kinase"/>
    <property type="match status" value="1"/>
</dbReference>
<dbReference type="InterPro" id="IPR000700">
    <property type="entry name" value="PAS-assoc_C"/>
</dbReference>
<dbReference type="CDD" id="cd17546">
    <property type="entry name" value="REC_hyHK_CKI1_RcsC-like"/>
    <property type="match status" value="1"/>
</dbReference>
<dbReference type="CDD" id="cd00130">
    <property type="entry name" value="PAS"/>
    <property type="match status" value="1"/>
</dbReference>
<dbReference type="InterPro" id="IPR050956">
    <property type="entry name" value="2C_system_His_kinase"/>
</dbReference>
<reference evidence="9 10" key="1">
    <citation type="submission" date="2023-11" db="EMBL/GenBank/DDBJ databases">
        <title>A Novel Polar Bacteriovorax (B. antarcticus) Isolated from the Biocrust in Antarctica.</title>
        <authorList>
            <person name="Mun W."/>
            <person name="Choi S.Y."/>
            <person name="Mitchell R.J."/>
        </authorList>
    </citation>
    <scope>NUCLEOTIDE SEQUENCE [LARGE SCALE GENOMIC DNA]</scope>
    <source>
        <strain evidence="9 10">PP10</strain>
    </source>
</reference>
<feature type="domain" description="Response regulatory" evidence="6">
    <location>
        <begin position="388"/>
        <end position="502"/>
    </location>
</feature>
<dbReference type="InterPro" id="IPR005467">
    <property type="entry name" value="His_kinase_dom"/>
</dbReference>
<accession>A0ABU5VUS2</accession>
<dbReference type="PROSITE" id="PS50112">
    <property type="entry name" value="PAS"/>
    <property type="match status" value="1"/>
</dbReference>
<dbReference type="InterPro" id="IPR036890">
    <property type="entry name" value="HATPase_C_sf"/>
</dbReference>
<dbReference type="InterPro" id="IPR003661">
    <property type="entry name" value="HisK_dim/P_dom"/>
</dbReference>
<evidence type="ECO:0000256" key="2">
    <source>
        <dbReference type="ARBA" id="ARBA00012438"/>
    </source>
</evidence>
<dbReference type="SUPFAM" id="SSF52172">
    <property type="entry name" value="CheY-like"/>
    <property type="match status" value="1"/>
</dbReference>
<dbReference type="RefSeq" id="WP_323575791.1">
    <property type="nucleotide sequence ID" value="NZ_JAYGJQ010000001.1"/>
</dbReference>
<dbReference type="CDD" id="cd00082">
    <property type="entry name" value="HisKA"/>
    <property type="match status" value="1"/>
</dbReference>
<feature type="domain" description="PAC" evidence="8">
    <location>
        <begin position="73"/>
        <end position="125"/>
    </location>
</feature>
<dbReference type="SMART" id="SM00388">
    <property type="entry name" value="HisKA"/>
    <property type="match status" value="1"/>
</dbReference>
<evidence type="ECO:0000259" key="8">
    <source>
        <dbReference type="PROSITE" id="PS50113"/>
    </source>
</evidence>
<evidence type="ECO:0000256" key="4">
    <source>
        <dbReference type="PROSITE-ProRule" id="PRU00169"/>
    </source>
</evidence>
<dbReference type="PRINTS" id="PR00344">
    <property type="entry name" value="BCTRLSENSOR"/>
</dbReference>
<name>A0ABU5VUS2_9BACT</name>
<feature type="modified residue" description="4-aspartylphosphate" evidence="4">
    <location>
        <position position="437"/>
    </location>
</feature>
<evidence type="ECO:0000313" key="10">
    <source>
        <dbReference type="Proteomes" id="UP001302274"/>
    </source>
</evidence>
<dbReference type="InterPro" id="IPR004358">
    <property type="entry name" value="Sig_transdc_His_kin-like_C"/>
</dbReference>
<dbReference type="EC" id="2.7.13.3" evidence="2"/>
<dbReference type="Gene3D" id="3.30.450.20">
    <property type="entry name" value="PAS domain"/>
    <property type="match status" value="1"/>
</dbReference>
<dbReference type="Pfam" id="PF00072">
    <property type="entry name" value="Response_reg"/>
    <property type="match status" value="1"/>
</dbReference>
<evidence type="ECO:0000256" key="1">
    <source>
        <dbReference type="ARBA" id="ARBA00000085"/>
    </source>
</evidence>
<protein>
    <recommendedName>
        <fullName evidence="2">histidine kinase</fullName>
        <ecNumber evidence="2">2.7.13.3</ecNumber>
    </recommendedName>
</protein>
<dbReference type="Pfam" id="PF00512">
    <property type="entry name" value="HisKA"/>
    <property type="match status" value="1"/>
</dbReference>
<dbReference type="InterPro" id="IPR000014">
    <property type="entry name" value="PAS"/>
</dbReference>
<dbReference type="PANTHER" id="PTHR43719">
    <property type="entry name" value="TWO-COMPONENT HISTIDINE KINASE"/>
    <property type="match status" value="1"/>
</dbReference>
<gene>
    <name evidence="9" type="ORF">SHI21_07875</name>
</gene>
<sequence length="502" mass="56644">MSKLAIDSMIDYAVYILDKRGIILSSNSGAKNLTGLQASEVIGTHFARFYSIEDIEQNLPENDLKTARTQGHYEVENWMTRKDGSQFWANIIINRLNDQSGKHIGYSQITRDLTAKKHNEDALRMAEYSAQKELKLKSQFIADISHELRTPLGAILGFAEFLQKDNINETDKSHYLDIILKNGKNLNRIINDVLDLSKIEAGRVDIELIEFNLHNTIDEVIELFRPQCLAKNINIRYDKKEIDVDKIISDCNRLRQILNNIIGNAIKFTDKGEITISVLKLKETPEQNCFEILIKDTGIGLTQDDMNRIFHPFIQVGNAQNIKNKGSGLGLVLARRMAEALGGDVELVGTAPGVGSVFSVKFTDYKTLKSSSRPKAVEMQMHSLKSKSILIVDDSVDNLEIIKLFLNSYGGDPDVAIDGNEALRKVQNKKYDVILMDIEMPNMNGFQVIKELRQRKNKTPVIALTAHAMPEDRLKTKNAGFIDHVTKPIDFNYLVSTIETLH</sequence>
<dbReference type="PANTHER" id="PTHR43719:SF28">
    <property type="entry name" value="PEROXIDE STRESS-ACTIVATED HISTIDINE KINASE MAK1-RELATED"/>
    <property type="match status" value="1"/>
</dbReference>
<dbReference type="InterPro" id="IPR003594">
    <property type="entry name" value="HATPase_dom"/>
</dbReference>
<organism evidence="9 10">
    <name type="scientific">Bacteriovorax antarcticus</name>
    <dbReference type="NCBI Taxonomy" id="3088717"/>
    <lineage>
        <taxon>Bacteria</taxon>
        <taxon>Pseudomonadati</taxon>
        <taxon>Bdellovibrionota</taxon>
        <taxon>Bacteriovoracia</taxon>
        <taxon>Bacteriovoracales</taxon>
        <taxon>Bacteriovoracaceae</taxon>
        <taxon>Bacteriovorax</taxon>
    </lineage>
</organism>
<dbReference type="CDD" id="cd16922">
    <property type="entry name" value="HATPase_EvgS-ArcB-TorS-like"/>
    <property type="match status" value="1"/>
</dbReference>
<dbReference type="SUPFAM" id="SSF47384">
    <property type="entry name" value="Homodimeric domain of signal transducing histidine kinase"/>
    <property type="match status" value="1"/>
</dbReference>
<dbReference type="Pfam" id="PF13426">
    <property type="entry name" value="PAS_9"/>
    <property type="match status" value="1"/>
</dbReference>
<dbReference type="Pfam" id="PF02518">
    <property type="entry name" value="HATPase_c"/>
    <property type="match status" value="1"/>
</dbReference>
<evidence type="ECO:0000256" key="3">
    <source>
        <dbReference type="ARBA" id="ARBA00022553"/>
    </source>
</evidence>
<evidence type="ECO:0000313" key="9">
    <source>
        <dbReference type="EMBL" id="MEA9356114.1"/>
    </source>
</evidence>
<keyword evidence="10" id="KW-1185">Reference proteome</keyword>
<dbReference type="PROSITE" id="PS50109">
    <property type="entry name" value="HIS_KIN"/>
    <property type="match status" value="1"/>
</dbReference>